<proteinExistence type="predicted"/>
<keyword evidence="3 6" id="KW-1133">Transmembrane helix</keyword>
<gene>
    <name evidence="8" type="ORF">GCM10010151_45900</name>
</gene>
<feature type="domain" description="GtrA/DPMS transmembrane" evidence="7">
    <location>
        <begin position="20"/>
        <end position="136"/>
    </location>
</feature>
<reference evidence="8 9" key="1">
    <citation type="journal article" date="2019" name="Int. J. Syst. Evol. Microbiol.">
        <title>The Global Catalogue of Microorganisms (GCM) 10K type strain sequencing project: providing services to taxonomists for standard genome sequencing and annotation.</title>
        <authorList>
            <consortium name="The Broad Institute Genomics Platform"/>
            <consortium name="The Broad Institute Genome Sequencing Center for Infectious Disease"/>
            <person name="Wu L."/>
            <person name="Ma J."/>
        </authorList>
    </citation>
    <scope>NUCLEOTIDE SEQUENCE [LARGE SCALE GENOMIC DNA]</scope>
    <source>
        <strain evidence="8 9">JCM 3146</strain>
    </source>
</reference>
<organism evidence="8 9">
    <name type="scientific">Actinoallomurus spadix</name>
    <dbReference type="NCBI Taxonomy" id="79912"/>
    <lineage>
        <taxon>Bacteria</taxon>
        <taxon>Bacillati</taxon>
        <taxon>Actinomycetota</taxon>
        <taxon>Actinomycetes</taxon>
        <taxon>Streptosporangiales</taxon>
        <taxon>Thermomonosporaceae</taxon>
        <taxon>Actinoallomurus</taxon>
    </lineage>
</organism>
<feature type="transmembrane region" description="Helical" evidence="6">
    <location>
        <begin position="83"/>
        <end position="105"/>
    </location>
</feature>
<evidence type="ECO:0000313" key="9">
    <source>
        <dbReference type="Proteomes" id="UP001501822"/>
    </source>
</evidence>
<evidence type="ECO:0000313" key="8">
    <source>
        <dbReference type="EMBL" id="GAA0351083.1"/>
    </source>
</evidence>
<evidence type="ECO:0000256" key="1">
    <source>
        <dbReference type="ARBA" id="ARBA00004141"/>
    </source>
</evidence>
<sequence length="175" mass="18367">MSKMLINGPVLALLRRQQTKYLIAGAMTAILHSGIFSGGWLLLRDAVPYPLVAVGAQALTVLAVYPAYRTVVFRATGPWVPGLVRFYVACAAVLLLSIACLTSLVEIAGMPVPAAQIVTALWSPVVAYPVQHLWTFRKAVAGSPPPLGGPDRSLGGRLPPATLSPAGTSGRRPSS</sequence>
<dbReference type="EMBL" id="BAAABM010000045">
    <property type="protein sequence ID" value="GAA0351083.1"/>
    <property type="molecule type" value="Genomic_DNA"/>
</dbReference>
<dbReference type="Proteomes" id="UP001501822">
    <property type="component" value="Unassembled WGS sequence"/>
</dbReference>
<dbReference type="Pfam" id="PF04138">
    <property type="entry name" value="GtrA_DPMS_TM"/>
    <property type="match status" value="1"/>
</dbReference>
<feature type="region of interest" description="Disordered" evidence="5">
    <location>
        <begin position="143"/>
        <end position="175"/>
    </location>
</feature>
<name>A0ABN0WZ93_9ACTN</name>
<feature type="transmembrane region" description="Helical" evidence="6">
    <location>
        <begin position="49"/>
        <end position="71"/>
    </location>
</feature>
<keyword evidence="2 6" id="KW-0812">Transmembrane</keyword>
<keyword evidence="9" id="KW-1185">Reference proteome</keyword>
<evidence type="ECO:0000256" key="4">
    <source>
        <dbReference type="ARBA" id="ARBA00023136"/>
    </source>
</evidence>
<evidence type="ECO:0000259" key="7">
    <source>
        <dbReference type="Pfam" id="PF04138"/>
    </source>
</evidence>
<evidence type="ECO:0000256" key="3">
    <source>
        <dbReference type="ARBA" id="ARBA00022989"/>
    </source>
</evidence>
<dbReference type="InterPro" id="IPR007267">
    <property type="entry name" value="GtrA_DPMS_TM"/>
</dbReference>
<feature type="compositionally biased region" description="Polar residues" evidence="5">
    <location>
        <begin position="165"/>
        <end position="175"/>
    </location>
</feature>
<evidence type="ECO:0000256" key="2">
    <source>
        <dbReference type="ARBA" id="ARBA00022692"/>
    </source>
</evidence>
<evidence type="ECO:0000256" key="5">
    <source>
        <dbReference type="SAM" id="MobiDB-lite"/>
    </source>
</evidence>
<protein>
    <recommendedName>
        <fullName evidence="7">GtrA/DPMS transmembrane domain-containing protein</fullName>
    </recommendedName>
</protein>
<comment type="caution">
    <text evidence="8">The sequence shown here is derived from an EMBL/GenBank/DDBJ whole genome shotgun (WGS) entry which is preliminary data.</text>
</comment>
<accession>A0ABN0WZ93</accession>
<comment type="subcellular location">
    <subcellularLocation>
        <location evidence="1">Membrane</location>
        <topology evidence="1">Multi-pass membrane protein</topology>
    </subcellularLocation>
</comment>
<keyword evidence="4 6" id="KW-0472">Membrane</keyword>
<feature type="transmembrane region" description="Helical" evidence="6">
    <location>
        <begin position="21"/>
        <end position="43"/>
    </location>
</feature>
<evidence type="ECO:0000256" key="6">
    <source>
        <dbReference type="SAM" id="Phobius"/>
    </source>
</evidence>